<dbReference type="AlphaFoldDB" id="A0A382X8F8"/>
<name>A0A382X8F8_9ZZZZ</name>
<reference evidence="1" key="1">
    <citation type="submission" date="2018-05" db="EMBL/GenBank/DDBJ databases">
        <authorList>
            <person name="Lanie J.A."/>
            <person name="Ng W.-L."/>
            <person name="Kazmierczak K.M."/>
            <person name="Andrzejewski T.M."/>
            <person name="Davidsen T.M."/>
            <person name="Wayne K.J."/>
            <person name="Tettelin H."/>
            <person name="Glass J.I."/>
            <person name="Rusch D."/>
            <person name="Podicherti R."/>
            <person name="Tsui H.-C.T."/>
            <person name="Winkler M.E."/>
        </authorList>
    </citation>
    <scope>NUCLEOTIDE SEQUENCE</scope>
</reference>
<organism evidence="1">
    <name type="scientific">marine metagenome</name>
    <dbReference type="NCBI Taxonomy" id="408172"/>
    <lineage>
        <taxon>unclassified sequences</taxon>
        <taxon>metagenomes</taxon>
        <taxon>ecological metagenomes</taxon>
    </lineage>
</organism>
<gene>
    <name evidence="1" type="ORF">METZ01_LOCUS420196</name>
</gene>
<evidence type="ECO:0000313" key="1">
    <source>
        <dbReference type="EMBL" id="SVD67342.1"/>
    </source>
</evidence>
<accession>A0A382X8F8</accession>
<sequence>MVLTNLIISFSDNPFSSKNDINMRIPSAGTGNSMSPNLVVATQ</sequence>
<protein>
    <submittedName>
        <fullName evidence="1">Uncharacterized protein</fullName>
    </submittedName>
</protein>
<dbReference type="EMBL" id="UINC01165763">
    <property type="protein sequence ID" value="SVD67342.1"/>
    <property type="molecule type" value="Genomic_DNA"/>
</dbReference>
<proteinExistence type="predicted"/>